<feature type="domain" description="DUF6534" evidence="2">
    <location>
        <begin position="69"/>
        <end position="150"/>
    </location>
</feature>
<gene>
    <name evidence="3" type="ORF">NLJ89_g6084</name>
</gene>
<evidence type="ECO:0000313" key="4">
    <source>
        <dbReference type="Proteomes" id="UP001148786"/>
    </source>
</evidence>
<evidence type="ECO:0000259" key="2">
    <source>
        <dbReference type="Pfam" id="PF20152"/>
    </source>
</evidence>
<dbReference type="InterPro" id="IPR045339">
    <property type="entry name" value="DUF6534"/>
</dbReference>
<feature type="transmembrane region" description="Helical" evidence="1">
    <location>
        <begin position="20"/>
        <end position="40"/>
    </location>
</feature>
<organism evidence="3 4">
    <name type="scientific">Agrocybe chaxingu</name>
    <dbReference type="NCBI Taxonomy" id="84603"/>
    <lineage>
        <taxon>Eukaryota</taxon>
        <taxon>Fungi</taxon>
        <taxon>Dikarya</taxon>
        <taxon>Basidiomycota</taxon>
        <taxon>Agaricomycotina</taxon>
        <taxon>Agaricomycetes</taxon>
        <taxon>Agaricomycetidae</taxon>
        <taxon>Agaricales</taxon>
        <taxon>Agaricineae</taxon>
        <taxon>Strophariaceae</taxon>
        <taxon>Agrocybe</taxon>
    </lineage>
</organism>
<reference evidence="3" key="1">
    <citation type="submission" date="2022-07" db="EMBL/GenBank/DDBJ databases">
        <title>Genome Sequence of Agrocybe chaxingu.</title>
        <authorList>
            <person name="Buettner E."/>
        </authorList>
    </citation>
    <scope>NUCLEOTIDE SEQUENCE</scope>
    <source>
        <strain evidence="3">MP-N11</strain>
    </source>
</reference>
<dbReference type="EMBL" id="JANKHO010000621">
    <property type="protein sequence ID" value="KAJ3507829.1"/>
    <property type="molecule type" value="Genomic_DNA"/>
</dbReference>
<dbReference type="AlphaFoldDB" id="A0A9W8K001"/>
<feature type="transmembrane region" description="Helical" evidence="1">
    <location>
        <begin position="104"/>
        <end position="123"/>
    </location>
</feature>
<protein>
    <recommendedName>
        <fullName evidence="2">DUF6534 domain-containing protein</fullName>
    </recommendedName>
</protein>
<evidence type="ECO:0000313" key="3">
    <source>
        <dbReference type="EMBL" id="KAJ3507829.1"/>
    </source>
</evidence>
<dbReference type="OrthoDB" id="2535105at2759"/>
<name>A0A9W8K001_9AGAR</name>
<keyword evidence="1" id="KW-0472">Membrane</keyword>
<dbReference type="PANTHER" id="PTHR40465:SF1">
    <property type="entry name" value="DUF6534 DOMAIN-CONTAINING PROTEIN"/>
    <property type="match status" value="1"/>
</dbReference>
<dbReference type="Proteomes" id="UP001148786">
    <property type="component" value="Unassembled WGS sequence"/>
</dbReference>
<comment type="caution">
    <text evidence="3">The sequence shown here is derived from an EMBL/GenBank/DDBJ whole genome shotgun (WGS) entry which is preliminary data.</text>
</comment>
<proteinExistence type="predicted"/>
<keyword evidence="1" id="KW-1133">Transmembrane helix</keyword>
<keyword evidence="1" id="KW-0812">Transmembrane</keyword>
<accession>A0A9W8K001</accession>
<evidence type="ECO:0000256" key="1">
    <source>
        <dbReference type="SAM" id="Phobius"/>
    </source>
</evidence>
<sequence length="203" mass="22431">MLVQNFFALRVWKFLPRPYCYVGIACIAASTVRCILSIYASVEGFLMVSYANYLVEFQDYLTALLAIGAAIDVINAGSLSYFLFRQRELAFARTTRLLDRLIAYTIRTGLITCIVAVTVLILFQTLAPSLISLGVYTALAKLYSNSFVSAFAGADTVEESRVEGAKSNHVIDIPLEIRTNNSTRNDLLVDGPPHHQGVILKEP</sequence>
<dbReference type="PANTHER" id="PTHR40465">
    <property type="entry name" value="CHROMOSOME 1, WHOLE GENOME SHOTGUN SEQUENCE"/>
    <property type="match status" value="1"/>
</dbReference>
<feature type="transmembrane region" description="Helical" evidence="1">
    <location>
        <begin position="60"/>
        <end position="84"/>
    </location>
</feature>
<dbReference type="Pfam" id="PF20152">
    <property type="entry name" value="DUF6534"/>
    <property type="match status" value="1"/>
</dbReference>
<keyword evidence="4" id="KW-1185">Reference proteome</keyword>